<sequence>MKRQSLLLILKGKERSEDIFPHPYGWSYEMKGQNIVFFLRVGSGAKGR</sequence>
<dbReference type="EMBL" id="AZRN01000005">
    <property type="protein sequence ID" value="PNS00972.1"/>
    <property type="molecule type" value="Genomic_DNA"/>
</dbReference>
<evidence type="ECO:0000313" key="1">
    <source>
        <dbReference type="EMBL" id="PNS00972.1"/>
    </source>
</evidence>
<proteinExistence type="predicted"/>
<dbReference type="AlphaFoldDB" id="A0A2K1PDT8"/>
<accession>A0A2K1PDT8</accession>
<protein>
    <submittedName>
        <fullName evidence="1">Uncharacterized protein</fullName>
    </submittedName>
</protein>
<name>A0A2K1PDT8_9BACT</name>
<gene>
    <name evidence="1" type="ORF">X927_01800</name>
</gene>
<keyword evidence="2" id="KW-1185">Reference proteome</keyword>
<organism evidence="1 2">
    <name type="scientific">Petrotoga mexicana DSM 14811</name>
    <dbReference type="NCBI Taxonomy" id="1122954"/>
    <lineage>
        <taxon>Bacteria</taxon>
        <taxon>Thermotogati</taxon>
        <taxon>Thermotogota</taxon>
        <taxon>Thermotogae</taxon>
        <taxon>Petrotogales</taxon>
        <taxon>Petrotogaceae</taxon>
        <taxon>Petrotoga</taxon>
    </lineage>
</organism>
<dbReference type="Proteomes" id="UP000236604">
    <property type="component" value="Unassembled WGS sequence"/>
</dbReference>
<comment type="caution">
    <text evidence="1">The sequence shown here is derived from an EMBL/GenBank/DDBJ whole genome shotgun (WGS) entry which is preliminary data.</text>
</comment>
<evidence type="ECO:0000313" key="2">
    <source>
        <dbReference type="Proteomes" id="UP000236604"/>
    </source>
</evidence>
<reference evidence="1 2" key="1">
    <citation type="submission" date="2013-12" db="EMBL/GenBank/DDBJ databases">
        <title>Comparative genomics of Petrotoga isolates.</title>
        <authorList>
            <person name="Nesbo C.L."/>
            <person name="Charchuk R."/>
            <person name="Chow K."/>
        </authorList>
    </citation>
    <scope>NUCLEOTIDE SEQUENCE [LARGE SCALE GENOMIC DNA]</scope>
    <source>
        <strain evidence="1 2">DSM 14811</strain>
    </source>
</reference>